<proteinExistence type="predicted"/>
<dbReference type="SUPFAM" id="SSF53474">
    <property type="entry name" value="alpha/beta-Hydrolases"/>
    <property type="match status" value="1"/>
</dbReference>
<evidence type="ECO:0000313" key="1">
    <source>
        <dbReference type="EMBL" id="GJJ12676.1"/>
    </source>
</evidence>
<evidence type="ECO:0008006" key="3">
    <source>
        <dbReference type="Google" id="ProtNLM"/>
    </source>
</evidence>
<name>A0AAV5ADG3_9AGAM</name>
<dbReference type="InterPro" id="IPR029058">
    <property type="entry name" value="AB_hydrolase_fold"/>
</dbReference>
<dbReference type="AlphaFoldDB" id="A0AAV5ADG3"/>
<accession>A0AAV5ADG3</accession>
<organism evidence="1 2">
    <name type="scientific">Clathrus columnatus</name>
    <dbReference type="NCBI Taxonomy" id="1419009"/>
    <lineage>
        <taxon>Eukaryota</taxon>
        <taxon>Fungi</taxon>
        <taxon>Dikarya</taxon>
        <taxon>Basidiomycota</taxon>
        <taxon>Agaricomycotina</taxon>
        <taxon>Agaricomycetes</taxon>
        <taxon>Phallomycetidae</taxon>
        <taxon>Phallales</taxon>
        <taxon>Clathraceae</taxon>
        <taxon>Clathrus</taxon>
    </lineage>
</organism>
<dbReference type="Gene3D" id="3.40.50.1820">
    <property type="entry name" value="alpha/beta hydrolase"/>
    <property type="match status" value="1"/>
</dbReference>
<evidence type="ECO:0000313" key="2">
    <source>
        <dbReference type="Proteomes" id="UP001050691"/>
    </source>
</evidence>
<protein>
    <recommendedName>
        <fullName evidence="3">AB hydrolase-1 domain-containing protein</fullName>
    </recommendedName>
</protein>
<dbReference type="Proteomes" id="UP001050691">
    <property type="component" value="Unassembled WGS sequence"/>
</dbReference>
<sequence length="368" mass="41213">MPEIQIDDAGTRLFYYDSGVPILADRPYTTLLIDIFNKLLEIAKASHIRLILLNRRGYHGSTAIPDSEMDYSSLADDSENSKLDFYTTFLKNRGSELATFLIKLIEKENIPPIVDTPGRASGGIGIMGWSLGNIITLSLLGLATSLDPVKVRKLDNYLRTVVIYDSPINTLGYSLPPTGYNPYYDKEIPESEREALFSIWVSSYYSHGSALMDPKTPISDLIDSMEQRNGNPEKPPTLTRLTLDDVTKCVEKITPGHGDLFVIDDKHRSINQQVHRKLLLNAVFGNDKEGPNAVMALPNTKVSYIWCNEAHWEIPYAARMLQAELDSPPSGYHIKRPVKFIAVEGANHYAQYDDPLKALANFGKAMEF</sequence>
<gene>
    <name evidence="1" type="ORF">Clacol_006920</name>
</gene>
<reference evidence="1" key="1">
    <citation type="submission" date="2021-10" db="EMBL/GenBank/DDBJ databases">
        <title>De novo Genome Assembly of Clathrus columnatus (Basidiomycota, Fungi) Using Illumina and Nanopore Sequence Data.</title>
        <authorList>
            <person name="Ogiso-Tanaka E."/>
            <person name="Itagaki H."/>
            <person name="Hosoya T."/>
            <person name="Hosaka K."/>
        </authorList>
    </citation>
    <scope>NUCLEOTIDE SEQUENCE</scope>
    <source>
        <strain evidence="1">MO-923</strain>
    </source>
</reference>
<comment type="caution">
    <text evidence="1">The sequence shown here is derived from an EMBL/GenBank/DDBJ whole genome shotgun (WGS) entry which is preliminary data.</text>
</comment>
<dbReference type="EMBL" id="BPWL01000007">
    <property type="protein sequence ID" value="GJJ12676.1"/>
    <property type="molecule type" value="Genomic_DNA"/>
</dbReference>
<keyword evidence="2" id="KW-1185">Reference proteome</keyword>